<feature type="domain" description="HTH cro/C1-type" evidence="2">
    <location>
        <begin position="107"/>
        <end position="128"/>
    </location>
</feature>
<name>A0A246GD21_9FLAO</name>
<evidence type="ECO:0000259" key="2">
    <source>
        <dbReference type="PROSITE" id="PS50943"/>
    </source>
</evidence>
<feature type="coiled-coil region" evidence="1">
    <location>
        <begin position="43"/>
        <end position="70"/>
    </location>
</feature>
<accession>A0A246GD21</accession>
<reference evidence="3 4" key="1">
    <citation type="journal article" date="2017" name="Infect. Genet. Evol.">
        <title>Comparative genome analysis of fish pathogen Flavobacterium columnare reveals extensive sequence diversity within the species.</title>
        <authorList>
            <person name="Kayansamruaj P."/>
            <person name="Dong H.T."/>
            <person name="Hirono I."/>
            <person name="Kondo H."/>
            <person name="Senapin S."/>
            <person name="Rodkhum C."/>
        </authorList>
    </citation>
    <scope>NUCLEOTIDE SEQUENCE [LARGE SCALE GENOMIC DNA]</scope>
    <source>
        <strain evidence="3 4">1214</strain>
    </source>
</reference>
<dbReference type="PROSITE" id="PS50943">
    <property type="entry name" value="HTH_CROC1"/>
    <property type="match status" value="1"/>
</dbReference>
<evidence type="ECO:0000313" key="3">
    <source>
        <dbReference type="EMBL" id="OWP79192.1"/>
    </source>
</evidence>
<keyword evidence="1" id="KW-0175">Coiled coil</keyword>
<evidence type="ECO:0000313" key="4">
    <source>
        <dbReference type="Proteomes" id="UP000198034"/>
    </source>
</evidence>
<organism evidence="3 4">
    <name type="scientific">Flavobacterium columnare</name>
    <dbReference type="NCBI Taxonomy" id="996"/>
    <lineage>
        <taxon>Bacteria</taxon>
        <taxon>Pseudomonadati</taxon>
        <taxon>Bacteroidota</taxon>
        <taxon>Flavobacteriia</taxon>
        <taxon>Flavobacteriales</taxon>
        <taxon>Flavobacteriaceae</taxon>
        <taxon>Flavobacterium</taxon>
    </lineage>
</organism>
<dbReference type="AlphaFoldDB" id="A0A246GD21"/>
<comment type="caution">
    <text evidence="3">The sequence shown here is derived from an EMBL/GenBank/DDBJ whole genome shotgun (WGS) entry which is preliminary data.</text>
</comment>
<dbReference type="EMBL" id="MTCY01000006">
    <property type="protein sequence ID" value="OWP79192.1"/>
    <property type="molecule type" value="Genomic_DNA"/>
</dbReference>
<gene>
    <name evidence="3" type="ORF">BWK62_03500</name>
</gene>
<proteinExistence type="predicted"/>
<evidence type="ECO:0000256" key="1">
    <source>
        <dbReference type="SAM" id="Coils"/>
    </source>
</evidence>
<protein>
    <recommendedName>
        <fullName evidence="2">HTH cro/C1-type domain-containing protein</fullName>
    </recommendedName>
</protein>
<sequence>MKKEEVPQDKSNLSKHNMKELCYAVDQDGSYTTALSTGWEPKTIALEHSIEDIKERVEEANKAVKEGIQSPIVYFMELHKMDWVTLAGYVDMWTWRVKRHAKPSVFKKLTIKQLQRYADAFEITVEELKTFRGI</sequence>
<dbReference type="Proteomes" id="UP000198034">
    <property type="component" value="Unassembled WGS sequence"/>
</dbReference>
<dbReference type="InterPro" id="IPR001387">
    <property type="entry name" value="Cro/C1-type_HTH"/>
</dbReference>